<evidence type="ECO:0000313" key="1">
    <source>
        <dbReference type="EMBL" id="OGG64738.1"/>
    </source>
</evidence>
<protein>
    <submittedName>
        <fullName evidence="1">Uncharacterized protein</fullName>
    </submittedName>
</protein>
<dbReference type="Proteomes" id="UP000177232">
    <property type="component" value="Unassembled WGS sequence"/>
</dbReference>
<dbReference type="InterPro" id="IPR038713">
    <property type="entry name" value="Terminase_Gp1_N_sf"/>
</dbReference>
<dbReference type="Gene3D" id="1.10.10.1400">
    <property type="entry name" value="Terminase, small subunit, N-terminal DNA-binding domain, HTH motif"/>
    <property type="match status" value="1"/>
</dbReference>
<organism evidence="1 2">
    <name type="scientific">Candidatus Kaiserbacteria bacterium RIFCSPHIGHO2_02_FULL_55_17</name>
    <dbReference type="NCBI Taxonomy" id="1798496"/>
    <lineage>
        <taxon>Bacteria</taxon>
        <taxon>Candidatus Kaiseribacteriota</taxon>
    </lineage>
</organism>
<reference evidence="1 2" key="1">
    <citation type="journal article" date="2016" name="Nat. Commun.">
        <title>Thousands of microbial genomes shed light on interconnected biogeochemical processes in an aquifer system.</title>
        <authorList>
            <person name="Anantharaman K."/>
            <person name="Brown C.T."/>
            <person name="Hug L.A."/>
            <person name="Sharon I."/>
            <person name="Castelle C.J."/>
            <person name="Probst A.J."/>
            <person name="Thomas B.C."/>
            <person name="Singh A."/>
            <person name="Wilkins M.J."/>
            <person name="Karaoz U."/>
            <person name="Brodie E.L."/>
            <person name="Williams K.H."/>
            <person name="Hubbard S.S."/>
            <person name="Banfield J.F."/>
        </authorList>
    </citation>
    <scope>NUCLEOTIDE SEQUENCE [LARGE SCALE GENOMIC DNA]</scope>
</reference>
<comment type="caution">
    <text evidence="1">The sequence shown here is derived from an EMBL/GenBank/DDBJ whole genome shotgun (WGS) entry which is preliminary data.</text>
</comment>
<proteinExistence type="predicted"/>
<gene>
    <name evidence="1" type="ORF">A3C94_03300</name>
</gene>
<name>A0A1F6DTL7_9BACT</name>
<evidence type="ECO:0000313" key="2">
    <source>
        <dbReference type="Proteomes" id="UP000177232"/>
    </source>
</evidence>
<dbReference type="AlphaFoldDB" id="A0A1F6DTL7"/>
<accession>A0A1F6DTL7</accession>
<dbReference type="EMBL" id="MFLJ01000012">
    <property type="protein sequence ID" value="OGG64738.1"/>
    <property type="molecule type" value="Genomic_DNA"/>
</dbReference>
<dbReference type="GO" id="GO:0051276">
    <property type="term" value="P:chromosome organization"/>
    <property type="evidence" value="ECO:0007669"/>
    <property type="project" value="InterPro"/>
</dbReference>
<sequence>MKNDVTGMDADDIKIEKGELDPPEENMFYPKGVLNILNMTFRSKKCERPRGKESFTFSKEEITALADLIFFKSPYVVLKVYERLPRKQELPLRRKMFVRHLIGDARGNAAKAARLAGYSPRSAKQIAHKLLRS</sequence>